<accession>A0A0W8G5F8</accession>
<name>A0A0W8G5F8_9ZZZZ</name>
<feature type="region of interest" description="Disordered" evidence="1">
    <location>
        <begin position="39"/>
        <end position="64"/>
    </location>
</feature>
<dbReference type="EMBL" id="LNQE01000223">
    <property type="protein sequence ID" value="KUG28399.1"/>
    <property type="molecule type" value="Genomic_DNA"/>
</dbReference>
<evidence type="ECO:0000313" key="2">
    <source>
        <dbReference type="EMBL" id="KUG28399.1"/>
    </source>
</evidence>
<organism evidence="2">
    <name type="scientific">hydrocarbon metagenome</name>
    <dbReference type="NCBI Taxonomy" id="938273"/>
    <lineage>
        <taxon>unclassified sequences</taxon>
        <taxon>metagenomes</taxon>
        <taxon>ecological metagenomes</taxon>
    </lineage>
</organism>
<dbReference type="PROSITE" id="PS51257">
    <property type="entry name" value="PROKAR_LIPOPROTEIN"/>
    <property type="match status" value="1"/>
</dbReference>
<sequence length="64" mass="6579">MQGLRPPDDEFIHVSGGSFACRFVAGCRAPGCISISRPCPGGKGPGKPGRRPRCRVGGRVAGQG</sequence>
<proteinExistence type="predicted"/>
<protein>
    <submittedName>
        <fullName evidence="2">Uncharacterized protein</fullName>
    </submittedName>
</protein>
<reference evidence="2" key="1">
    <citation type="journal article" date="2015" name="Proc. Natl. Acad. Sci. U.S.A.">
        <title>Networks of energetic and metabolic interactions define dynamics in microbial communities.</title>
        <authorList>
            <person name="Embree M."/>
            <person name="Liu J.K."/>
            <person name="Al-Bassam M.M."/>
            <person name="Zengler K."/>
        </authorList>
    </citation>
    <scope>NUCLEOTIDE SEQUENCE</scope>
</reference>
<gene>
    <name evidence="2" type="ORF">ASZ90_001739</name>
</gene>
<dbReference type="AlphaFoldDB" id="A0A0W8G5F8"/>
<comment type="caution">
    <text evidence="2">The sequence shown here is derived from an EMBL/GenBank/DDBJ whole genome shotgun (WGS) entry which is preliminary data.</text>
</comment>
<evidence type="ECO:0000256" key="1">
    <source>
        <dbReference type="SAM" id="MobiDB-lite"/>
    </source>
</evidence>